<sequence length="38" mass="4534">MNHLENESSEHMTNKDMCKSKNLDEREVYKSFGKEICK</sequence>
<evidence type="ECO:0000313" key="2">
    <source>
        <dbReference type="EMBL" id="CDS85191.1"/>
    </source>
</evidence>
<proteinExistence type="predicted"/>
<protein>
    <submittedName>
        <fullName evidence="2">Uncharacterized protein</fullName>
    </submittedName>
</protein>
<gene>
    <name evidence="2" type="ORF">BN1097_390003</name>
</gene>
<feature type="region of interest" description="Disordered" evidence="1">
    <location>
        <begin position="1"/>
        <end position="20"/>
    </location>
</feature>
<dbReference type="AlphaFoldDB" id="A0A069AAM5"/>
<reference evidence="2" key="1">
    <citation type="submission" date="2014-07" db="EMBL/GenBank/DDBJ databases">
        <authorList>
            <person name="Monot Marc"/>
        </authorList>
    </citation>
    <scope>NUCLEOTIDE SEQUENCE</scope>
    <source>
        <strain evidence="2">7032994</strain>
    </source>
</reference>
<accession>A0A069AAM5</accession>
<name>A0A069AAM5_CLODI</name>
<dbReference type="EMBL" id="LK932375">
    <property type="protein sequence ID" value="CDS85191.1"/>
    <property type="molecule type" value="Genomic_DNA"/>
</dbReference>
<organism evidence="2">
    <name type="scientific">Clostridioides difficile</name>
    <name type="common">Peptoclostridium difficile</name>
    <dbReference type="NCBI Taxonomy" id="1496"/>
    <lineage>
        <taxon>Bacteria</taxon>
        <taxon>Bacillati</taxon>
        <taxon>Bacillota</taxon>
        <taxon>Clostridia</taxon>
        <taxon>Peptostreptococcales</taxon>
        <taxon>Peptostreptococcaceae</taxon>
        <taxon>Clostridioides</taxon>
    </lineage>
</organism>
<evidence type="ECO:0000256" key="1">
    <source>
        <dbReference type="SAM" id="MobiDB-lite"/>
    </source>
</evidence>